<dbReference type="AlphaFoldDB" id="A0A8T0DCP2"/>
<reference evidence="1 2" key="1">
    <citation type="submission" date="2019-07" db="EMBL/GenBank/DDBJ databases">
        <title>Annotation for the trematode Paragonimus westermani.</title>
        <authorList>
            <person name="Choi Y.-J."/>
        </authorList>
    </citation>
    <scope>NUCLEOTIDE SEQUENCE [LARGE SCALE GENOMIC DNA]</scope>
    <source>
        <strain evidence="1">180907_Pwestermani</strain>
    </source>
</reference>
<dbReference type="Proteomes" id="UP000699462">
    <property type="component" value="Unassembled WGS sequence"/>
</dbReference>
<accession>A0A8T0DCP2</accession>
<dbReference type="EMBL" id="JTDF01007169">
    <property type="protein sequence ID" value="KAF8565202.1"/>
    <property type="molecule type" value="Genomic_DNA"/>
</dbReference>
<proteinExistence type="predicted"/>
<organism evidence="1 2">
    <name type="scientific">Paragonimus westermani</name>
    <dbReference type="NCBI Taxonomy" id="34504"/>
    <lineage>
        <taxon>Eukaryota</taxon>
        <taxon>Metazoa</taxon>
        <taxon>Spiralia</taxon>
        <taxon>Lophotrochozoa</taxon>
        <taxon>Platyhelminthes</taxon>
        <taxon>Trematoda</taxon>
        <taxon>Digenea</taxon>
        <taxon>Plagiorchiida</taxon>
        <taxon>Troglotremata</taxon>
        <taxon>Troglotrematidae</taxon>
        <taxon>Paragonimus</taxon>
    </lineage>
</organism>
<name>A0A8T0DCP2_9TREM</name>
<comment type="caution">
    <text evidence="1">The sequence shown here is derived from an EMBL/GenBank/DDBJ whole genome shotgun (WGS) entry which is preliminary data.</text>
</comment>
<sequence>MMRLYGLPGFSKSSLDQGLLQLAAEQSDLAASSNIANDDLSVAGSADRDTTILDAPGSVNFRRKSFFIRGL</sequence>
<protein>
    <submittedName>
        <fullName evidence="1">Uncharacterized protein</fullName>
    </submittedName>
</protein>
<keyword evidence="2" id="KW-1185">Reference proteome</keyword>
<gene>
    <name evidence="1" type="ORF">P879_10759</name>
</gene>
<evidence type="ECO:0000313" key="2">
    <source>
        <dbReference type="Proteomes" id="UP000699462"/>
    </source>
</evidence>
<evidence type="ECO:0000313" key="1">
    <source>
        <dbReference type="EMBL" id="KAF8565202.1"/>
    </source>
</evidence>